<dbReference type="Pfam" id="PF23626">
    <property type="entry name" value="CCD_aECM"/>
    <property type="match status" value="1"/>
</dbReference>
<protein>
    <recommendedName>
        <fullName evidence="3">aECM cysteine-cradle domain-containing protein</fullName>
    </recommendedName>
</protein>
<reference evidence="4" key="1">
    <citation type="submission" date="2023-06" db="EMBL/GenBank/DDBJ databases">
        <title>Genomic analysis of the entomopathogenic nematode Steinernema hermaphroditum.</title>
        <authorList>
            <person name="Schwarz E.M."/>
            <person name="Heppert J.K."/>
            <person name="Baniya A."/>
            <person name="Schwartz H.T."/>
            <person name="Tan C.-H."/>
            <person name="Antoshechkin I."/>
            <person name="Sternberg P.W."/>
            <person name="Goodrich-Blair H."/>
            <person name="Dillman A.R."/>
        </authorList>
    </citation>
    <scope>NUCLEOTIDE SEQUENCE</scope>
    <source>
        <strain evidence="4">PS9179</strain>
        <tissue evidence="4">Whole animal</tissue>
    </source>
</reference>
<feature type="signal peptide" evidence="2">
    <location>
        <begin position="1"/>
        <end position="20"/>
    </location>
</feature>
<feature type="compositionally biased region" description="Low complexity" evidence="1">
    <location>
        <begin position="269"/>
        <end position="295"/>
    </location>
</feature>
<proteinExistence type="predicted"/>
<gene>
    <name evidence="4" type="ORF">QR680_003190</name>
</gene>
<evidence type="ECO:0000256" key="1">
    <source>
        <dbReference type="SAM" id="MobiDB-lite"/>
    </source>
</evidence>
<comment type="caution">
    <text evidence="4">The sequence shown here is derived from an EMBL/GenBank/DDBJ whole genome shotgun (WGS) entry which is preliminary data.</text>
</comment>
<feature type="chain" id="PRO_5041404222" description="aECM cysteine-cradle domain-containing protein" evidence="2">
    <location>
        <begin position="21"/>
        <end position="762"/>
    </location>
</feature>
<dbReference type="EMBL" id="JAUCMV010000005">
    <property type="protein sequence ID" value="KAK0399739.1"/>
    <property type="molecule type" value="Genomic_DNA"/>
</dbReference>
<evidence type="ECO:0000256" key="2">
    <source>
        <dbReference type="SAM" id="SignalP"/>
    </source>
</evidence>
<evidence type="ECO:0000313" key="5">
    <source>
        <dbReference type="Proteomes" id="UP001175271"/>
    </source>
</evidence>
<accession>A0AA39LJV2</accession>
<organism evidence="4 5">
    <name type="scientific">Steinernema hermaphroditum</name>
    <dbReference type="NCBI Taxonomy" id="289476"/>
    <lineage>
        <taxon>Eukaryota</taxon>
        <taxon>Metazoa</taxon>
        <taxon>Ecdysozoa</taxon>
        <taxon>Nematoda</taxon>
        <taxon>Chromadorea</taxon>
        <taxon>Rhabditida</taxon>
        <taxon>Tylenchina</taxon>
        <taxon>Panagrolaimomorpha</taxon>
        <taxon>Strongyloidoidea</taxon>
        <taxon>Steinernematidae</taxon>
        <taxon>Steinernema</taxon>
    </lineage>
</organism>
<sequence length="762" mass="85683">MVSSRYLALVFLALLAIAHGQESLKEKEKPKEEEHKEVPLPISNRYIDVKKIIKNTIDMMKTYSSPENLAMIPLPQQNQTPVQVAQNPQAPVQISAQQAYTAQPYNSYPTQTTLAQLEANQYQQQTQQAIASWFAPPSEQDMKKLFHLPADIISRLASDAGYIEKEATTPAPSNNNYNLGGFNFNLQSSNKPTQPTTPPHSSSGFVQGNEEEVSAEKIQTQQPNLNGVYPAGVQYIPVIQNGQVLLQPVQFNPAALQEAVKAQQQQQQQQQQQSSVAPAPLSQPQPQAQQQQQQQNSPLGAISQFAVATNQVPGLAALNKEPNQPPVPIMRTITSMAQAPTLQQPVPAAAPQTQQEVPHIKAEQLAALQETLAKLQRTQAQLVQPQIVRPVQLPQQPYQAAYGQQYVQQATPIHMYALLNQPQYQQQVQQAQHTEEMPKPQNFDVYRQAQSDVAKPEPVPVQPQVYSTQNAQSQQYYGHFHEVPQMVNPTTTQQPPLKFENGQEIIIGGQKYILNKADSHSTSQEQQTNQVPNSRNNLPGHIARHLSGIPFIPAVPSEATTGYTTPTVVTPRPLVQKTIVPETKQFTFETTKTLPYQKQYTLKELEDFYNVPVYDKTEKDMSAYPKHKQVKINFQPRVDSITDGVSQTTIADVSTTLSEVDLRNKERIANLRRQFHEEKAKKTRKLQHREKEIVPAPPQPIEISEHQCRNIMSFAHNQGEENMHKYALENCAYLNNYIKQINCDNAVDYVDACFARFLKKRV</sequence>
<dbReference type="AlphaFoldDB" id="A0AA39LJV2"/>
<dbReference type="InterPro" id="IPR055352">
    <property type="entry name" value="CCD_aECM"/>
</dbReference>
<feature type="compositionally biased region" description="Low complexity" evidence="1">
    <location>
        <begin position="174"/>
        <end position="186"/>
    </location>
</feature>
<keyword evidence="2" id="KW-0732">Signal</keyword>
<name>A0AA39LJV2_9BILA</name>
<feature type="domain" description="aECM cysteine-cradle" evidence="3">
    <location>
        <begin position="705"/>
        <end position="756"/>
    </location>
</feature>
<keyword evidence="5" id="KW-1185">Reference proteome</keyword>
<dbReference type="Proteomes" id="UP001175271">
    <property type="component" value="Unassembled WGS sequence"/>
</dbReference>
<evidence type="ECO:0000313" key="4">
    <source>
        <dbReference type="EMBL" id="KAK0399739.1"/>
    </source>
</evidence>
<evidence type="ECO:0000259" key="3">
    <source>
        <dbReference type="Pfam" id="PF23626"/>
    </source>
</evidence>
<feature type="region of interest" description="Disordered" evidence="1">
    <location>
        <begin position="269"/>
        <end position="298"/>
    </location>
</feature>
<feature type="region of interest" description="Disordered" evidence="1">
    <location>
        <begin position="167"/>
        <end position="218"/>
    </location>
</feature>